<dbReference type="InterPro" id="IPR029063">
    <property type="entry name" value="SAM-dependent_MTases_sf"/>
</dbReference>
<dbReference type="PANTHER" id="PTHR43712:SF4">
    <property type="entry name" value="O-METHYLTRANSFERASE DOMAIN-CONTAINING PROTEIN"/>
    <property type="match status" value="1"/>
</dbReference>
<name>A0A8H4RQQ6_9HELO</name>
<feature type="domain" description="O-methyltransferase dimerisation" evidence="6">
    <location>
        <begin position="51"/>
        <end position="119"/>
    </location>
</feature>
<dbReference type="PROSITE" id="PS51683">
    <property type="entry name" value="SAM_OMT_II"/>
    <property type="match status" value="1"/>
</dbReference>
<keyword evidence="8" id="KW-1185">Reference proteome</keyword>
<keyword evidence="1" id="KW-0489">Methyltransferase</keyword>
<evidence type="ECO:0000313" key="8">
    <source>
        <dbReference type="Proteomes" id="UP000566819"/>
    </source>
</evidence>
<dbReference type="Pfam" id="PF00891">
    <property type="entry name" value="Methyltransf_2"/>
    <property type="match status" value="1"/>
</dbReference>
<dbReference type="Proteomes" id="UP000566819">
    <property type="component" value="Unassembled WGS sequence"/>
</dbReference>
<comment type="caution">
    <text evidence="7">The sequence shown here is derived from an EMBL/GenBank/DDBJ whole genome shotgun (WGS) entry which is preliminary data.</text>
</comment>
<dbReference type="PIRSF" id="PIRSF005739">
    <property type="entry name" value="O-mtase"/>
    <property type="match status" value="1"/>
</dbReference>
<dbReference type="AlphaFoldDB" id="A0A8H4RQQ6"/>
<dbReference type="Gene3D" id="3.40.50.150">
    <property type="entry name" value="Vaccinia Virus protein VP39"/>
    <property type="match status" value="1"/>
</dbReference>
<dbReference type="GO" id="GO:0032259">
    <property type="term" value="P:methylation"/>
    <property type="evidence" value="ECO:0007669"/>
    <property type="project" value="UniProtKB-KW"/>
</dbReference>
<dbReference type="PANTHER" id="PTHR43712">
    <property type="entry name" value="PUTATIVE (AFU_ORTHOLOGUE AFUA_4G14580)-RELATED"/>
    <property type="match status" value="1"/>
</dbReference>
<evidence type="ECO:0000313" key="7">
    <source>
        <dbReference type="EMBL" id="KAF4633291.1"/>
    </source>
</evidence>
<dbReference type="GO" id="GO:0046983">
    <property type="term" value="F:protein dimerization activity"/>
    <property type="evidence" value="ECO:0007669"/>
    <property type="project" value="InterPro"/>
</dbReference>
<dbReference type="OrthoDB" id="2410195at2759"/>
<evidence type="ECO:0000256" key="2">
    <source>
        <dbReference type="ARBA" id="ARBA00022679"/>
    </source>
</evidence>
<accession>A0A8H4RQQ6</accession>
<evidence type="ECO:0000259" key="6">
    <source>
        <dbReference type="Pfam" id="PF08100"/>
    </source>
</evidence>
<dbReference type="SUPFAM" id="SSF53335">
    <property type="entry name" value="S-adenosyl-L-methionine-dependent methyltransferases"/>
    <property type="match status" value="1"/>
</dbReference>
<gene>
    <name evidence="7" type="ORF">G7Y89_g4833</name>
</gene>
<proteinExistence type="predicted"/>
<feature type="active site" description="Proton acceptor" evidence="4">
    <location>
        <position position="280"/>
    </location>
</feature>
<dbReference type="InterPro" id="IPR016461">
    <property type="entry name" value="COMT-like"/>
</dbReference>
<evidence type="ECO:0000256" key="4">
    <source>
        <dbReference type="PIRSR" id="PIRSR005739-1"/>
    </source>
</evidence>
<evidence type="ECO:0000256" key="3">
    <source>
        <dbReference type="ARBA" id="ARBA00022691"/>
    </source>
</evidence>
<evidence type="ECO:0000259" key="5">
    <source>
        <dbReference type="Pfam" id="PF00891"/>
    </source>
</evidence>
<evidence type="ECO:0000256" key="1">
    <source>
        <dbReference type="ARBA" id="ARBA00022603"/>
    </source>
</evidence>
<organism evidence="7 8">
    <name type="scientific">Cudoniella acicularis</name>
    <dbReference type="NCBI Taxonomy" id="354080"/>
    <lineage>
        <taxon>Eukaryota</taxon>
        <taxon>Fungi</taxon>
        <taxon>Dikarya</taxon>
        <taxon>Ascomycota</taxon>
        <taxon>Pezizomycotina</taxon>
        <taxon>Leotiomycetes</taxon>
        <taxon>Helotiales</taxon>
        <taxon>Tricladiaceae</taxon>
        <taxon>Cudoniella</taxon>
    </lineage>
</organism>
<dbReference type="InterPro" id="IPR036388">
    <property type="entry name" value="WH-like_DNA-bd_sf"/>
</dbReference>
<dbReference type="GO" id="GO:0008171">
    <property type="term" value="F:O-methyltransferase activity"/>
    <property type="evidence" value="ECO:0007669"/>
    <property type="project" value="InterPro"/>
</dbReference>
<evidence type="ECO:0008006" key="9">
    <source>
        <dbReference type="Google" id="ProtNLM"/>
    </source>
</evidence>
<keyword evidence="3" id="KW-0949">S-adenosyl-L-methionine</keyword>
<dbReference type="EMBL" id="JAAMPI010000273">
    <property type="protein sequence ID" value="KAF4633291.1"/>
    <property type="molecule type" value="Genomic_DNA"/>
</dbReference>
<dbReference type="InterPro" id="IPR036390">
    <property type="entry name" value="WH_DNA-bd_sf"/>
</dbReference>
<dbReference type="InterPro" id="IPR012967">
    <property type="entry name" value="COMT_dimerisation"/>
</dbReference>
<protein>
    <recommendedName>
        <fullName evidence="9">O-methyltransferase domain-containing protein</fullName>
    </recommendedName>
</protein>
<keyword evidence="2" id="KW-0808">Transferase</keyword>
<dbReference type="SUPFAM" id="SSF46785">
    <property type="entry name" value="Winged helix' DNA-binding domain"/>
    <property type="match status" value="1"/>
</dbReference>
<sequence>MDAALEQVKQLAANADQTTRQRLMAALHKLAYSIEDSNDTTRRYGHLNLQTAAIKIGVDLGLFRFLAESESPLTVEEISKKTGVETQLMNRILRYLAAIHAAEEVSKDHYSASNVTRNLAEKVTEAAPQYQVLPTFLKKTTYRNPTNEMHTAFQDAWKTSLHAFAWFADHPEHLAPFNDYMALRRQPDLSWLTVYPVKEETKGWDPERPVYVNVGGGVGHQCAQFKEKYPDVPGRVILQDLPHSIAEALPTPGVENVVHDFFEPQPIKGAKFYYMRGVLHNHPPYKVRKLLENTKLAMAPDSILLIDEMILPETGVNANAASIDLTMLTAFASMERTEAQWREAMNDVGLELVHTYLYSSQNYESVMDVRLPRHE</sequence>
<dbReference type="InterPro" id="IPR001077">
    <property type="entry name" value="COMT_C"/>
</dbReference>
<dbReference type="Gene3D" id="1.10.10.10">
    <property type="entry name" value="Winged helix-like DNA-binding domain superfamily/Winged helix DNA-binding domain"/>
    <property type="match status" value="1"/>
</dbReference>
<feature type="domain" description="O-methyltransferase C-terminal" evidence="5">
    <location>
        <begin position="211"/>
        <end position="349"/>
    </location>
</feature>
<dbReference type="Pfam" id="PF08100">
    <property type="entry name" value="Dimerisation"/>
    <property type="match status" value="1"/>
</dbReference>
<reference evidence="7 8" key="1">
    <citation type="submission" date="2020-03" db="EMBL/GenBank/DDBJ databases">
        <title>Draft Genome Sequence of Cudoniella acicularis.</title>
        <authorList>
            <person name="Buettner E."/>
            <person name="Kellner H."/>
        </authorList>
    </citation>
    <scope>NUCLEOTIDE SEQUENCE [LARGE SCALE GENOMIC DNA]</scope>
    <source>
        <strain evidence="7 8">DSM 108380</strain>
    </source>
</reference>